<keyword evidence="2" id="KW-1185">Reference proteome</keyword>
<dbReference type="KEGG" id="sesp:BN6_53140"/>
<dbReference type="BioCyc" id="SESP1179773:BN6_RS25675-MONOMER"/>
<name>K0K7I9_SACES</name>
<dbReference type="STRING" id="1179773.BN6_53140"/>
<evidence type="ECO:0000313" key="1">
    <source>
        <dbReference type="EMBL" id="CCH32578.1"/>
    </source>
</evidence>
<dbReference type="EMBL" id="HE804045">
    <property type="protein sequence ID" value="CCH32578.1"/>
    <property type="molecule type" value="Genomic_DNA"/>
</dbReference>
<organism evidence="1 2">
    <name type="scientific">Saccharothrix espanaensis (strain ATCC 51144 / DSM 44229 / JCM 9112 / NBRC 15066 / NRRL 15764)</name>
    <dbReference type="NCBI Taxonomy" id="1179773"/>
    <lineage>
        <taxon>Bacteria</taxon>
        <taxon>Bacillati</taxon>
        <taxon>Actinomycetota</taxon>
        <taxon>Actinomycetes</taxon>
        <taxon>Pseudonocardiales</taxon>
        <taxon>Pseudonocardiaceae</taxon>
        <taxon>Saccharothrix</taxon>
    </lineage>
</organism>
<dbReference type="PATRIC" id="fig|1179773.3.peg.5348"/>
<sequence length="170" mass="17721">MSSADLPQSGSKSELRCRASEVEFTLRSKPVLVDFAGTCSFTADTDAQGTARFRLTGLRLTAELPDAGGPEDGGTITLVQDEDSVLRSSTESPSHFADDLVIALGATVEQPGGKVQATVRNPAKFSTAGASCPSGSGHYELVEPIDLILPDSPEVTIAQIHSLVLHADPA</sequence>
<proteinExistence type="predicted"/>
<accession>K0K7I9</accession>
<dbReference type="eggNOG" id="ENOG5030RCU">
    <property type="taxonomic scope" value="Bacteria"/>
</dbReference>
<dbReference type="HOGENOM" id="CLU_1569562_0_0_11"/>
<dbReference type="RefSeq" id="WP_015102690.1">
    <property type="nucleotide sequence ID" value="NC_019673.1"/>
</dbReference>
<dbReference type="AlphaFoldDB" id="K0K7I9"/>
<gene>
    <name evidence="1" type="ordered locus">BN6_53140</name>
</gene>
<evidence type="ECO:0000313" key="2">
    <source>
        <dbReference type="Proteomes" id="UP000006281"/>
    </source>
</evidence>
<dbReference type="Proteomes" id="UP000006281">
    <property type="component" value="Chromosome"/>
</dbReference>
<dbReference type="OrthoDB" id="3697835at2"/>
<reference evidence="1 2" key="1">
    <citation type="journal article" date="2012" name="BMC Genomics">
        <title>Complete genome sequence of Saccharothrix espanaensis DSM 44229T and comparison to the other completely sequenced Pseudonocardiaceae.</title>
        <authorList>
            <person name="Strobel T."/>
            <person name="Al-Dilaimi A."/>
            <person name="Blom J."/>
            <person name="Gessner A."/>
            <person name="Kalinowski J."/>
            <person name="Luzhetska M."/>
            <person name="Puhler A."/>
            <person name="Szczepanowski R."/>
            <person name="Bechthold A."/>
            <person name="Ruckert C."/>
        </authorList>
    </citation>
    <scope>NUCLEOTIDE SEQUENCE [LARGE SCALE GENOMIC DNA]</scope>
    <source>
        <strain evidence="2">ATCC 51144 / DSM 44229 / JCM 9112 / NBRC 15066 / NRRL 15764</strain>
    </source>
</reference>
<protein>
    <submittedName>
        <fullName evidence="1">Uncharacterized protein</fullName>
    </submittedName>
</protein>